<dbReference type="RefSeq" id="WP_067633740.1">
    <property type="nucleotide sequence ID" value="NZ_CP013213.1"/>
</dbReference>
<dbReference type="EMBL" id="CP013213">
    <property type="protein sequence ID" value="AMC94235.1"/>
    <property type="molecule type" value="Genomic_DNA"/>
</dbReference>
<dbReference type="STRING" id="1514105.AOC36_09640"/>
<reference evidence="1 2" key="1">
    <citation type="submission" date="2015-10" db="EMBL/GenBank/DDBJ databases">
        <title>Erysipelothrix larvae sp. LV19 isolated from the larval gut of the rhinoceros beetle, Trypoxylus dichotomus.</title>
        <authorList>
            <person name="Lim S."/>
            <person name="Kim B.-C."/>
        </authorList>
    </citation>
    <scope>NUCLEOTIDE SEQUENCE [LARGE SCALE GENOMIC DNA]</scope>
    <source>
        <strain evidence="1 2">LV19</strain>
    </source>
</reference>
<evidence type="ECO:0000313" key="1">
    <source>
        <dbReference type="EMBL" id="AMC94235.1"/>
    </source>
</evidence>
<dbReference type="OrthoDB" id="2237115at2"/>
<keyword evidence="2" id="KW-1185">Reference proteome</keyword>
<dbReference type="AlphaFoldDB" id="A0A0X8H1D7"/>
<name>A0A0X8H1D7_9FIRM</name>
<dbReference type="KEGG" id="erl:AOC36_09640"/>
<evidence type="ECO:0000313" key="2">
    <source>
        <dbReference type="Proteomes" id="UP000063781"/>
    </source>
</evidence>
<protein>
    <submittedName>
        <fullName evidence="1">Uncharacterized protein</fullName>
    </submittedName>
</protein>
<dbReference type="InterPro" id="IPR025624">
    <property type="entry name" value="PcfK"/>
</dbReference>
<organism evidence="1 2">
    <name type="scientific">Erysipelothrix larvae</name>
    <dbReference type="NCBI Taxonomy" id="1514105"/>
    <lineage>
        <taxon>Bacteria</taxon>
        <taxon>Bacillati</taxon>
        <taxon>Bacillota</taxon>
        <taxon>Erysipelotrichia</taxon>
        <taxon>Erysipelotrichales</taxon>
        <taxon>Erysipelotrichaceae</taxon>
        <taxon>Erysipelothrix</taxon>
    </lineage>
</organism>
<dbReference type="Pfam" id="PF14058">
    <property type="entry name" value="PcfK"/>
    <property type="match status" value="1"/>
</dbReference>
<sequence length="114" mass="13059">MLKIQLDLEKETHPSIVRIAQHLLDNAMKDSSVSESLDKPNKSLEGMYKFVTSEAKKVSQNGAAMVEDETVFGWAQHYYDEDLLDFEPKKGKDTSMQKTEELVLPDEDEDVFDF</sequence>
<dbReference type="Proteomes" id="UP000063781">
    <property type="component" value="Chromosome"/>
</dbReference>
<accession>A0A0X8H1D7</accession>
<gene>
    <name evidence="1" type="ORF">AOC36_09640</name>
</gene>
<proteinExistence type="predicted"/>